<evidence type="ECO:0000256" key="2">
    <source>
        <dbReference type="ARBA" id="ARBA00022490"/>
    </source>
</evidence>
<reference evidence="6 7" key="1">
    <citation type="submission" date="2017-06" db="EMBL/GenBank/DDBJ databases">
        <title>Novel microbial phyla capable of carbon fixation and sulfur reduction in deep-sea sediments.</title>
        <authorList>
            <person name="Huang J."/>
            <person name="Baker B."/>
            <person name="Wang Y."/>
        </authorList>
    </citation>
    <scope>NUCLEOTIDE SEQUENCE [LARGE SCALE GENOMIC DNA]</scope>
    <source>
        <strain evidence="6">B3_TA06</strain>
    </source>
</reference>
<dbReference type="PANTHER" id="PTHR43420">
    <property type="entry name" value="ACETYLTRANSFERASE"/>
    <property type="match status" value="1"/>
</dbReference>
<protein>
    <submittedName>
        <fullName evidence="6">Ribosomal-protein-alanine N-acetyltransferase</fullName>
    </submittedName>
</protein>
<evidence type="ECO:0000259" key="5">
    <source>
        <dbReference type="PROSITE" id="PS51186"/>
    </source>
</evidence>
<keyword evidence="2" id="KW-0963">Cytoplasm</keyword>
<sequence>MPATHLILNPSTCECPMQRSLNLRAMQALDLERVCEIENVSFKAPWSKGMIKELCGLENAVCLVLDVDDVIQGYASARVESDEIPILHIVNLAVAPEARRQGKGRMLLRAILERGLDAGCEWAYLEVRTTNLAAIRLYQKAGFKIFRKRSHYYEDGFDAYEMGAVIEESFKSLGRQECP</sequence>
<comment type="caution">
    <text evidence="6">The sequence shown here is derived from an EMBL/GenBank/DDBJ whole genome shotgun (WGS) entry which is preliminary data.</text>
</comment>
<dbReference type="Pfam" id="PF00583">
    <property type="entry name" value="Acetyltransf_1"/>
    <property type="match status" value="1"/>
</dbReference>
<name>A0A532VB62_UNCT6</name>
<dbReference type="SUPFAM" id="SSF55729">
    <property type="entry name" value="Acyl-CoA N-acyltransferases (Nat)"/>
    <property type="match status" value="1"/>
</dbReference>
<dbReference type="InterPro" id="IPR000182">
    <property type="entry name" value="GNAT_dom"/>
</dbReference>
<comment type="similarity">
    <text evidence="1">Belongs to the acetyltransferase family. RimI subfamily.</text>
</comment>
<evidence type="ECO:0000256" key="4">
    <source>
        <dbReference type="ARBA" id="ARBA00023315"/>
    </source>
</evidence>
<dbReference type="InterPro" id="IPR050680">
    <property type="entry name" value="YpeA/RimI_acetyltransf"/>
</dbReference>
<dbReference type="AlphaFoldDB" id="A0A532VB62"/>
<keyword evidence="3 6" id="KW-0808">Transferase</keyword>
<dbReference type="PROSITE" id="PS51186">
    <property type="entry name" value="GNAT"/>
    <property type="match status" value="1"/>
</dbReference>
<proteinExistence type="inferred from homology"/>
<dbReference type="Gene3D" id="3.40.630.30">
    <property type="match status" value="1"/>
</dbReference>
<dbReference type="InterPro" id="IPR006464">
    <property type="entry name" value="AcTrfase_RimI/Ard1"/>
</dbReference>
<keyword evidence="4" id="KW-0012">Acyltransferase</keyword>
<dbReference type="EMBL" id="NJBO01000001">
    <property type="protein sequence ID" value="TKJ44444.1"/>
    <property type="molecule type" value="Genomic_DNA"/>
</dbReference>
<feature type="domain" description="N-acetyltransferase" evidence="5">
    <location>
        <begin position="21"/>
        <end position="167"/>
    </location>
</feature>
<dbReference type="InterPro" id="IPR016181">
    <property type="entry name" value="Acyl_CoA_acyltransferase"/>
</dbReference>
<organism evidence="6 7">
    <name type="scientific">candidate division TA06 bacterium B3_TA06</name>
    <dbReference type="NCBI Taxonomy" id="2012487"/>
    <lineage>
        <taxon>Bacteria</taxon>
        <taxon>Bacteria division TA06</taxon>
    </lineage>
</organism>
<dbReference type="Proteomes" id="UP000317778">
    <property type="component" value="Unassembled WGS sequence"/>
</dbReference>
<evidence type="ECO:0000313" key="6">
    <source>
        <dbReference type="EMBL" id="TKJ44444.1"/>
    </source>
</evidence>
<gene>
    <name evidence="6" type="primary">rimI</name>
    <name evidence="6" type="ORF">CEE36_01495</name>
</gene>
<dbReference type="NCBIfam" id="TIGR01575">
    <property type="entry name" value="rimI"/>
    <property type="match status" value="1"/>
</dbReference>
<evidence type="ECO:0000313" key="7">
    <source>
        <dbReference type="Proteomes" id="UP000317778"/>
    </source>
</evidence>
<accession>A0A532VB62</accession>
<evidence type="ECO:0000256" key="3">
    <source>
        <dbReference type="ARBA" id="ARBA00022679"/>
    </source>
</evidence>
<dbReference type="PANTHER" id="PTHR43420:SF12">
    <property type="entry name" value="N-ACETYLTRANSFERASE DOMAIN-CONTAINING PROTEIN"/>
    <property type="match status" value="1"/>
</dbReference>
<evidence type="ECO:0000256" key="1">
    <source>
        <dbReference type="ARBA" id="ARBA00005395"/>
    </source>
</evidence>
<dbReference type="GO" id="GO:0008080">
    <property type="term" value="F:N-acetyltransferase activity"/>
    <property type="evidence" value="ECO:0007669"/>
    <property type="project" value="InterPro"/>
</dbReference>
<dbReference type="CDD" id="cd04301">
    <property type="entry name" value="NAT_SF"/>
    <property type="match status" value="1"/>
</dbReference>